<feature type="compositionally biased region" description="Low complexity" evidence="8">
    <location>
        <begin position="512"/>
        <end position="525"/>
    </location>
</feature>
<feature type="domain" description="USP" evidence="9">
    <location>
        <begin position="65"/>
        <end position="453"/>
    </location>
</feature>
<comment type="catalytic activity">
    <reaction evidence="1 7">
        <text>Thiol-dependent hydrolysis of ester, thioester, amide, peptide and isopeptide bonds formed by the C-terminal Gly of ubiquitin (a 76-residue protein attached to proteins as an intracellular targeting signal).</text>
        <dbReference type="EC" id="3.4.19.12"/>
    </reaction>
</comment>
<dbReference type="PANTHER" id="PTHR24006:SF888">
    <property type="entry name" value="UBIQUITIN CARBOXYL-TERMINAL HYDROLASE 30"/>
    <property type="match status" value="1"/>
</dbReference>
<evidence type="ECO:0000256" key="7">
    <source>
        <dbReference type="RuleBase" id="RU366025"/>
    </source>
</evidence>
<evidence type="ECO:0000313" key="11">
    <source>
        <dbReference type="Proteomes" id="UP000242525"/>
    </source>
</evidence>
<organism evidence="10 11">
    <name type="scientific">Geotrichum candidum</name>
    <name type="common">Oospora lactis</name>
    <name type="synonym">Dipodascus geotrichum</name>
    <dbReference type="NCBI Taxonomy" id="1173061"/>
    <lineage>
        <taxon>Eukaryota</taxon>
        <taxon>Fungi</taxon>
        <taxon>Dikarya</taxon>
        <taxon>Ascomycota</taxon>
        <taxon>Saccharomycotina</taxon>
        <taxon>Dipodascomycetes</taxon>
        <taxon>Dipodascales</taxon>
        <taxon>Dipodascaceae</taxon>
        <taxon>Geotrichum</taxon>
    </lineage>
</organism>
<dbReference type="Proteomes" id="UP000242525">
    <property type="component" value="Unassembled WGS sequence"/>
</dbReference>
<feature type="region of interest" description="Disordered" evidence="8">
    <location>
        <begin position="544"/>
        <end position="572"/>
    </location>
</feature>
<dbReference type="Pfam" id="PF00443">
    <property type="entry name" value="UCH"/>
    <property type="match status" value="1"/>
</dbReference>
<evidence type="ECO:0000256" key="4">
    <source>
        <dbReference type="ARBA" id="ARBA00022786"/>
    </source>
</evidence>
<dbReference type="GO" id="GO:0004843">
    <property type="term" value="F:cysteine-type deubiquitinase activity"/>
    <property type="evidence" value="ECO:0007669"/>
    <property type="project" value="UniProtKB-UniRule"/>
</dbReference>
<dbReference type="AlphaFoldDB" id="A0A0J9X372"/>
<dbReference type="GO" id="GO:0016579">
    <property type="term" value="P:protein deubiquitination"/>
    <property type="evidence" value="ECO:0007669"/>
    <property type="project" value="InterPro"/>
</dbReference>
<sequence length="572" mass="63812">MSLVSGSVEVLKTSAKDFLISTTGGGSKYVLEPGEELIDLNSPIGEVKVANESSLKRQLNASKLGGLYNEGNTCFMNSIIQAVASLDSVEDFLDNNFNTLQILEANDKKPIPTVLFKNLIHQLNQKLLTSHTYSTNDLIKSIGTEANKWLSYDQQDAQEYFQQVLSFIEADFKRLHKENNTKVPRIVTPFDGETAIRVGCLKCGEMEGIRKEISSSVGLSLSANVDHFTLLDLLKEYTHLETISGVECYRCSLVALEQIIKDKLDANDKPMPEPLRKPFEKRLDEIQQTLQHDVIDETKYKALKPQKVKELIDKSKQIMFAKPPPKVLAIHLNRSVFDLSTGYIRKNLSPVDYDEYLDLTPFVVADIDDPENKDPKHTMRAAAEGTEVDDNLRYRLKSVVIHYGSHNFGHYICFRRDSRHGIWWRISDHNVIQVDIDQVLNAQGVFMVFYEQVSVTVPHFELSSLNESSKEEQSSEVTDDNNQASDPSFKPSTPDVAETDGEATAIEEGHEAAASASTASSDTTAVNIPEIDPTVMASAVDFNTASTTTTNTPSTSTPKSKGAKKRKNKKRK</sequence>
<keyword evidence="11" id="KW-1185">Reference proteome</keyword>
<accession>A0A0J9X372</accession>
<dbReference type="PROSITE" id="PS00972">
    <property type="entry name" value="USP_1"/>
    <property type="match status" value="1"/>
</dbReference>
<keyword evidence="5 7" id="KW-0378">Hydrolase</keyword>
<dbReference type="GO" id="GO:0006508">
    <property type="term" value="P:proteolysis"/>
    <property type="evidence" value="ECO:0007669"/>
    <property type="project" value="UniProtKB-KW"/>
</dbReference>
<dbReference type="STRING" id="1173061.A0A0J9X372"/>
<gene>
    <name evidence="10" type="ORF">BN980_GECA01s01572g</name>
</gene>
<protein>
    <recommendedName>
        <fullName evidence="7">Ubiquitin carboxyl-terminal hydrolase</fullName>
        <ecNumber evidence="7">3.4.19.12</ecNumber>
    </recommendedName>
</protein>
<feature type="compositionally biased region" description="Basic residues" evidence="8">
    <location>
        <begin position="561"/>
        <end position="572"/>
    </location>
</feature>
<dbReference type="PROSITE" id="PS00973">
    <property type="entry name" value="USP_2"/>
    <property type="match status" value="1"/>
</dbReference>
<dbReference type="GO" id="GO:0005829">
    <property type="term" value="C:cytosol"/>
    <property type="evidence" value="ECO:0007669"/>
    <property type="project" value="TreeGrafter"/>
</dbReference>
<evidence type="ECO:0000256" key="6">
    <source>
        <dbReference type="ARBA" id="ARBA00022807"/>
    </source>
</evidence>
<dbReference type="InterPro" id="IPR038765">
    <property type="entry name" value="Papain-like_cys_pep_sf"/>
</dbReference>
<dbReference type="GO" id="GO:0005634">
    <property type="term" value="C:nucleus"/>
    <property type="evidence" value="ECO:0007669"/>
    <property type="project" value="TreeGrafter"/>
</dbReference>
<evidence type="ECO:0000256" key="5">
    <source>
        <dbReference type="ARBA" id="ARBA00022801"/>
    </source>
</evidence>
<name>A0A0J9X372_GEOCN</name>
<proteinExistence type="inferred from homology"/>
<evidence type="ECO:0000256" key="8">
    <source>
        <dbReference type="SAM" id="MobiDB-lite"/>
    </source>
</evidence>
<evidence type="ECO:0000259" key="9">
    <source>
        <dbReference type="PROSITE" id="PS50235"/>
    </source>
</evidence>
<evidence type="ECO:0000256" key="2">
    <source>
        <dbReference type="ARBA" id="ARBA00009085"/>
    </source>
</evidence>
<keyword evidence="3 7" id="KW-0645">Protease</keyword>
<dbReference type="SUPFAM" id="SSF54001">
    <property type="entry name" value="Cysteine proteinases"/>
    <property type="match status" value="1"/>
</dbReference>
<feature type="region of interest" description="Disordered" evidence="8">
    <location>
        <begin position="466"/>
        <end position="530"/>
    </location>
</feature>
<evidence type="ECO:0000256" key="3">
    <source>
        <dbReference type="ARBA" id="ARBA00022670"/>
    </source>
</evidence>
<dbReference type="CDD" id="cd02662">
    <property type="entry name" value="Peptidase_C19F"/>
    <property type="match status" value="1"/>
</dbReference>
<dbReference type="PROSITE" id="PS50235">
    <property type="entry name" value="USP_3"/>
    <property type="match status" value="1"/>
</dbReference>
<keyword evidence="6 7" id="KW-0788">Thiol protease</keyword>
<dbReference type="EMBL" id="CCBN010000001">
    <property type="protein sequence ID" value="CDO51151.1"/>
    <property type="molecule type" value="Genomic_DNA"/>
</dbReference>
<evidence type="ECO:0000313" key="10">
    <source>
        <dbReference type="EMBL" id="CDO51151.1"/>
    </source>
</evidence>
<dbReference type="InterPro" id="IPR001394">
    <property type="entry name" value="Peptidase_C19_UCH"/>
</dbReference>
<reference evidence="10" key="1">
    <citation type="submission" date="2014-03" db="EMBL/GenBank/DDBJ databases">
        <authorList>
            <person name="Casaregola S."/>
        </authorList>
    </citation>
    <scope>NUCLEOTIDE SEQUENCE [LARGE SCALE GENOMIC DNA]</scope>
    <source>
        <strain evidence="10">CLIB 918</strain>
    </source>
</reference>
<evidence type="ECO:0000256" key="1">
    <source>
        <dbReference type="ARBA" id="ARBA00000707"/>
    </source>
</evidence>
<comment type="similarity">
    <text evidence="2 7">Belongs to the peptidase C19 family.</text>
</comment>
<dbReference type="InterPro" id="IPR018200">
    <property type="entry name" value="USP_CS"/>
</dbReference>
<dbReference type="PANTHER" id="PTHR24006">
    <property type="entry name" value="UBIQUITIN CARBOXYL-TERMINAL HYDROLASE"/>
    <property type="match status" value="1"/>
</dbReference>
<dbReference type="EC" id="3.4.19.12" evidence="7"/>
<keyword evidence="4 7" id="KW-0833">Ubl conjugation pathway</keyword>
<dbReference type="OrthoDB" id="2020758at2759"/>
<dbReference type="Gene3D" id="3.90.70.10">
    <property type="entry name" value="Cysteine proteinases"/>
    <property type="match status" value="1"/>
</dbReference>
<dbReference type="InterPro" id="IPR028889">
    <property type="entry name" value="USP"/>
</dbReference>
<dbReference type="InterPro" id="IPR050164">
    <property type="entry name" value="Peptidase_C19"/>
</dbReference>
<feature type="compositionally biased region" description="Low complexity" evidence="8">
    <location>
        <begin position="544"/>
        <end position="560"/>
    </location>
</feature>
<comment type="caution">
    <text evidence="10">The sequence shown here is derived from an EMBL/GenBank/DDBJ whole genome shotgun (WGS) entry which is preliminary data.</text>
</comment>